<dbReference type="RefSeq" id="WP_166108234.1">
    <property type="nucleotide sequence ID" value="NZ_JAADJT010000017.1"/>
</dbReference>
<evidence type="ECO:0000259" key="2">
    <source>
        <dbReference type="Pfam" id="PF01522"/>
    </source>
</evidence>
<dbReference type="Proteomes" id="UP000666369">
    <property type="component" value="Unassembled WGS sequence"/>
</dbReference>
<protein>
    <submittedName>
        <fullName evidence="3">Polysaccharide deacetylase family protein</fullName>
    </submittedName>
</protein>
<gene>
    <name evidence="3" type="ORF">GW587_28160</name>
</gene>
<dbReference type="Pfam" id="PF01522">
    <property type="entry name" value="Polysacc_deac_1"/>
    <property type="match status" value="1"/>
</dbReference>
<feature type="domain" description="NodB homology" evidence="2">
    <location>
        <begin position="43"/>
        <end position="169"/>
    </location>
</feature>
<evidence type="ECO:0000313" key="4">
    <source>
        <dbReference type="Proteomes" id="UP000666369"/>
    </source>
</evidence>
<dbReference type="Gene3D" id="3.20.20.370">
    <property type="entry name" value="Glycoside hydrolase/deacetylase"/>
    <property type="match status" value="1"/>
</dbReference>
<accession>A0ABX0FUP0</accession>
<proteinExistence type="predicted"/>
<name>A0ABX0FUP0_9BURK</name>
<evidence type="ECO:0000313" key="3">
    <source>
        <dbReference type="EMBL" id="NGZ88118.1"/>
    </source>
</evidence>
<dbReference type="EMBL" id="JAADJT010000017">
    <property type="protein sequence ID" value="NGZ88118.1"/>
    <property type="molecule type" value="Genomic_DNA"/>
</dbReference>
<reference evidence="4" key="2">
    <citation type="submission" date="2023-07" db="EMBL/GenBank/DDBJ databases">
        <title>Duganella aceri sp. nov., isolated from tree sap.</title>
        <authorList>
            <person name="Kim I.S."/>
        </authorList>
    </citation>
    <scope>NUCLEOTIDE SEQUENCE [LARGE SCALE GENOMIC DNA]</scope>
    <source>
        <strain evidence="4">SAP-35</strain>
    </source>
</reference>
<organism evidence="3 4">
    <name type="scientific">Duganella aceris</name>
    <dbReference type="NCBI Taxonomy" id="2703883"/>
    <lineage>
        <taxon>Bacteria</taxon>
        <taxon>Pseudomonadati</taxon>
        <taxon>Pseudomonadota</taxon>
        <taxon>Betaproteobacteria</taxon>
        <taxon>Burkholderiales</taxon>
        <taxon>Oxalobacteraceae</taxon>
        <taxon>Telluria group</taxon>
        <taxon>Duganella</taxon>
    </lineage>
</organism>
<dbReference type="SUPFAM" id="SSF88713">
    <property type="entry name" value="Glycoside hydrolase/deacetylase"/>
    <property type="match status" value="1"/>
</dbReference>
<feature type="region of interest" description="Disordered" evidence="1">
    <location>
        <begin position="306"/>
        <end position="335"/>
    </location>
</feature>
<keyword evidence="4" id="KW-1185">Reference proteome</keyword>
<reference evidence="3 4" key="1">
    <citation type="submission" date="2020-01" db="EMBL/GenBank/DDBJ databases">
        <authorList>
            <person name="Lee S.D."/>
        </authorList>
    </citation>
    <scope>NUCLEOTIDE SEQUENCE [LARGE SCALE GENOMIC DNA]</scope>
    <source>
        <strain evidence="3 4">SAP-35</strain>
    </source>
</reference>
<comment type="caution">
    <text evidence="3">The sequence shown here is derived from an EMBL/GenBank/DDBJ whole genome shotgun (WGS) entry which is preliminary data.</text>
</comment>
<dbReference type="InterPro" id="IPR011330">
    <property type="entry name" value="Glyco_hydro/deAcase_b/a-brl"/>
</dbReference>
<evidence type="ECO:0000256" key="1">
    <source>
        <dbReference type="SAM" id="MobiDB-lite"/>
    </source>
</evidence>
<sequence length="370" mass="41377">MRTRVCITIDTEFSIAGAFSDPALRPVAEPMVTCDVAGRSQGLDFLLATFQRHDIPATFFVEALNRQYFKHDPMAAIARRIHGQGHEVQLHVHPCWSVFRHADWRERVRACPRQDDFFGRDEADTLALIRQGMEAFSDWDLPPPQAFRAGNLQHDDALYQALARSGIRYSSNIGLAVFDSGDPRYALYGGRHERHGVIECPVLTYCDWRLGRRPHLKTLTIAGTSFAEMKTLLEQAHRIGLSLVVILSHPFEYIQSRDQDLRHARRHGIAQRRLTALCQYLDHNRDRYTPSGIAAAAIAVAPDHSVARDRPVAPDHSVAPGHPVAPSRSSSPENPLLEGRLLQSLDRLALQATYACYGQAALLATRGGSR</sequence>
<dbReference type="InterPro" id="IPR002509">
    <property type="entry name" value="NODB_dom"/>
</dbReference>